<accession>A0ABD1LD42</accession>
<proteinExistence type="predicted"/>
<dbReference type="EMBL" id="JBGMDY010000010">
    <property type="protein sequence ID" value="KAL2321406.1"/>
    <property type="molecule type" value="Genomic_DNA"/>
</dbReference>
<reference evidence="1 2" key="1">
    <citation type="submission" date="2024-08" db="EMBL/GenBank/DDBJ databases">
        <title>Insights into the chromosomal genome structure of Flemingia macrophylla.</title>
        <authorList>
            <person name="Ding Y."/>
            <person name="Zhao Y."/>
            <person name="Bi W."/>
            <person name="Wu M."/>
            <person name="Zhao G."/>
            <person name="Gong Y."/>
            <person name="Li W."/>
            <person name="Zhang P."/>
        </authorList>
    </citation>
    <scope>NUCLEOTIDE SEQUENCE [LARGE SCALE GENOMIC DNA]</scope>
    <source>
        <strain evidence="1">DYQJB</strain>
        <tissue evidence="1">Leaf</tissue>
    </source>
</reference>
<comment type="caution">
    <text evidence="1">The sequence shown here is derived from an EMBL/GenBank/DDBJ whole genome shotgun (WGS) entry which is preliminary data.</text>
</comment>
<gene>
    <name evidence="1" type="ORF">Fmac_030375</name>
</gene>
<protein>
    <submittedName>
        <fullName evidence="1">Uncharacterized protein</fullName>
    </submittedName>
</protein>
<keyword evidence="2" id="KW-1185">Reference proteome</keyword>
<evidence type="ECO:0000313" key="1">
    <source>
        <dbReference type="EMBL" id="KAL2321406.1"/>
    </source>
</evidence>
<organism evidence="1 2">
    <name type="scientific">Flemingia macrophylla</name>
    <dbReference type="NCBI Taxonomy" id="520843"/>
    <lineage>
        <taxon>Eukaryota</taxon>
        <taxon>Viridiplantae</taxon>
        <taxon>Streptophyta</taxon>
        <taxon>Embryophyta</taxon>
        <taxon>Tracheophyta</taxon>
        <taxon>Spermatophyta</taxon>
        <taxon>Magnoliopsida</taxon>
        <taxon>eudicotyledons</taxon>
        <taxon>Gunneridae</taxon>
        <taxon>Pentapetalae</taxon>
        <taxon>rosids</taxon>
        <taxon>fabids</taxon>
        <taxon>Fabales</taxon>
        <taxon>Fabaceae</taxon>
        <taxon>Papilionoideae</taxon>
        <taxon>50 kb inversion clade</taxon>
        <taxon>NPAAA clade</taxon>
        <taxon>indigoferoid/millettioid clade</taxon>
        <taxon>Phaseoleae</taxon>
        <taxon>Flemingia</taxon>
    </lineage>
</organism>
<evidence type="ECO:0000313" key="2">
    <source>
        <dbReference type="Proteomes" id="UP001603857"/>
    </source>
</evidence>
<dbReference type="AlphaFoldDB" id="A0ABD1LD42"/>
<name>A0ABD1LD42_9FABA</name>
<dbReference type="Proteomes" id="UP001603857">
    <property type="component" value="Unassembled WGS sequence"/>
</dbReference>
<sequence>MRDSVIAQSGKYNDTLDSGLNFEGLVVTHKTFMYLVEQGMVIPGENLSKPMKSPEAGPIYKGSPDGGDDVVGCSIRGNDNRLITIFLSGGLCRIYHFGKHSLMLN</sequence>